<dbReference type="Proteomes" id="UP000094570">
    <property type="component" value="Unassembled WGS sequence"/>
</dbReference>
<sequence>MVFVKGKHSTYLVLLLITIFALLYSCGIKIPNKVPEKVTVNYEKYLEFPLTNLRFSVKDSLVKLENGLRGTGLNLEKTDPVMLSFATEVSLSPSTLLDSLKHQLEDALGDFAESLNFQLSLKGIMSSLSGSFTLPELPGTREFTFNASAVPIDNLTIVQNVPIVVGPTGSVSLSPFLSLLPFDHAIFAETFLRVTFSPSSGSLMDLVLELDGVEIPTNRTIQNLTIRRNSILVLRSRTGNTVSGTLTMALESNRVSYFKNLDLSRVTENGRIRIDIPEQFISIVNEDWQLKLSGKIDGEVTIPGFSGNLAQSLSLKSGGVDLGSGMASGSKVTINVLENYFRVGDGLRVSGYLEFSGTVSADLRQPLTYKVTPNISIKAVKDYRLSVTVNRPNVVSYLKFTSDSGYLVMDFSGLTVRSATTIFGETITAPEVRISFKGVELPKQLEVVLEADVTSSTVSYSVGLSSGQDIKIERAIVDPSLVSERFLELNYPIPDFLKNVIDSLELDVGLLVEYKSKGISLNLDLSSNFFDSQRLNFTDTGGADQQVSIAKKRNIDFSTFTEFRLRIQPSIGSTVEINNVSLREGAYLVLNPKISKLEVDNVSLKNISYDFGNITSVDFGTVLPSEMGFLRQFDYDIDATGRIEVKNSTVSPVIKLNISGTEYVVTKDTPQNVGPKIVELFKNGQRMDVSLKFEFPGGTINKDSALKFVFDVKFPLRMRATSTDVSVSSGELSGDFSSLKKVVDNVSSAMLKFKTWKNTSGLSAKLIIKRGTERIVEREFSTSSPEITLTMEQLRKLSQGGLTYEILIPTGGTVQLNYNGEFFASPYVAVHLNANVEQKLK</sequence>
<organism evidence="1 2">
    <name type="scientific">Fervidobacterium thailandense</name>
    <dbReference type="NCBI Taxonomy" id="1008305"/>
    <lineage>
        <taxon>Bacteria</taxon>
        <taxon>Thermotogati</taxon>
        <taxon>Thermotogota</taxon>
        <taxon>Thermotogae</taxon>
        <taxon>Thermotogales</taxon>
        <taxon>Fervidobacteriaceae</taxon>
        <taxon>Fervidobacterium</taxon>
    </lineage>
</organism>
<dbReference type="STRING" id="1008305.A4H02_08995"/>
<comment type="caution">
    <text evidence="1">The sequence shown here is derived from an EMBL/GenBank/DDBJ whole genome shotgun (WGS) entry which is preliminary data.</text>
</comment>
<keyword evidence="2" id="KW-1185">Reference proteome</keyword>
<dbReference type="EMBL" id="LWAF01000020">
    <property type="protein sequence ID" value="ODN29780.1"/>
    <property type="molecule type" value="Genomic_DNA"/>
</dbReference>
<dbReference type="AlphaFoldDB" id="A0A1E3G0V5"/>
<proteinExistence type="predicted"/>
<reference evidence="2" key="1">
    <citation type="submission" date="2016-04" db="EMBL/GenBank/DDBJ databases">
        <title>The genome sequence project of a novel Fervidobacterium isolate from a hot spring in Thailand.</title>
        <authorList>
            <person name="Gonzalez J.M."/>
            <person name="Cuecas A."/>
            <person name="Kanoksilapatham W."/>
        </authorList>
    </citation>
    <scope>NUCLEOTIDE SEQUENCE [LARGE SCALE GENOMIC DNA]</scope>
    <source>
        <strain evidence="2">FC2004</strain>
    </source>
</reference>
<gene>
    <name evidence="1" type="ORF">A4H02_08995</name>
</gene>
<evidence type="ECO:0000313" key="2">
    <source>
        <dbReference type="Proteomes" id="UP000094570"/>
    </source>
</evidence>
<protein>
    <submittedName>
        <fullName evidence="1">Uncharacterized protein</fullName>
    </submittedName>
</protein>
<dbReference type="OrthoDB" id="38668at2"/>
<evidence type="ECO:0000313" key="1">
    <source>
        <dbReference type="EMBL" id="ODN29780.1"/>
    </source>
</evidence>
<dbReference type="PROSITE" id="PS51257">
    <property type="entry name" value="PROKAR_LIPOPROTEIN"/>
    <property type="match status" value="1"/>
</dbReference>
<dbReference type="RefSeq" id="WP_069293844.1">
    <property type="nucleotide sequence ID" value="NZ_CP140110.1"/>
</dbReference>
<name>A0A1E3G0V5_9BACT</name>
<accession>A0A1E3G0V5</accession>